<feature type="compositionally biased region" description="Basic and acidic residues" evidence="9">
    <location>
        <begin position="46"/>
        <end position="57"/>
    </location>
</feature>
<dbReference type="PANTHER" id="PTHR13415:SF2">
    <property type="entry name" value="INTEGRATOR COMPLEX SUBUNIT 12"/>
    <property type="match status" value="1"/>
</dbReference>
<dbReference type="InterPro" id="IPR051776">
    <property type="entry name" value="Integrator_subunit_12"/>
</dbReference>
<dbReference type="CDD" id="cd15501">
    <property type="entry name" value="PHD_Int12"/>
    <property type="match status" value="1"/>
</dbReference>
<comment type="similarity">
    <text evidence="2">Belongs to the Integrator subunit 12 family.</text>
</comment>
<protein>
    <recommendedName>
        <fullName evidence="3">Integrator complex subunit 12</fullName>
    </recommendedName>
</protein>
<keyword evidence="7" id="KW-0539">Nucleus</keyword>
<sequence length="484" mass="50487">MSIAELDPLFSKALRLMRSKSKDSTEQLRRLYDEVVSSRRVSKPGKHLEGKDSKEDLTPTPSKSESSHSTKESKDTVKTHTKSVIQTNQRNGMLRKTFDKLSKDIQELNQEASPAKKARVEQRSPKDLPDDPLQGLPDDTDAGDFAMEMGLACVACRGIDVASGNQLVECQECHSLYHQLCHKPSVTDQEVNDPRNIWNCARCMKMLKKISKSGKESNGNSSSGNSRDSSSSLAASKTSAKSSSKPELLQAFKRTEIKDKTSVSGGIASSGTPLQGLAALAANLGGKSTSKSSQSSSLKSTTKTSASTGSLSLSSKAEPKTHGMSDSTKPPKSSVHGTSGQKSEKGTAGKSGEKSLSVKVGEKAGKSSSEKASASPGRSGSSPKASSKGSGSKSSSAKHGGDGKEGKEKERDGKQKESGSSAKSHASKGEKSSKSSTSSSKSSSNSKASSGSVGGAKAAQSVSASEKSKKKGAPSKSSEKSRGK</sequence>
<dbReference type="InterPro" id="IPR019787">
    <property type="entry name" value="Znf_PHD-finger"/>
</dbReference>
<keyword evidence="6" id="KW-0862">Zinc</keyword>
<dbReference type="GeneID" id="106809586"/>
<evidence type="ECO:0000259" key="10">
    <source>
        <dbReference type="PROSITE" id="PS50016"/>
    </source>
</evidence>
<dbReference type="SMART" id="SM00249">
    <property type="entry name" value="PHD"/>
    <property type="match status" value="1"/>
</dbReference>
<feature type="compositionally biased region" description="Basic and acidic residues" evidence="9">
    <location>
        <begin position="360"/>
        <end position="369"/>
    </location>
</feature>
<keyword evidence="5 8" id="KW-0863">Zinc-finger</keyword>
<feature type="region of interest" description="Disordered" evidence="9">
    <location>
        <begin position="211"/>
        <end position="249"/>
    </location>
</feature>
<dbReference type="PROSITE" id="PS01359">
    <property type="entry name" value="ZF_PHD_1"/>
    <property type="match status" value="1"/>
</dbReference>
<comment type="subcellular location">
    <subcellularLocation>
        <location evidence="1">Nucleus</location>
    </subcellularLocation>
</comment>
<feature type="region of interest" description="Disordered" evidence="9">
    <location>
        <begin position="286"/>
        <end position="484"/>
    </location>
</feature>
<feature type="compositionally biased region" description="Low complexity" evidence="9">
    <location>
        <begin position="216"/>
        <end position="245"/>
    </location>
</feature>
<evidence type="ECO:0000256" key="2">
    <source>
        <dbReference type="ARBA" id="ARBA00006009"/>
    </source>
</evidence>
<proteinExistence type="inferred from homology"/>
<feature type="region of interest" description="Disordered" evidence="9">
    <location>
        <begin position="35"/>
        <end position="95"/>
    </location>
</feature>
<dbReference type="InterPro" id="IPR001965">
    <property type="entry name" value="Znf_PHD"/>
</dbReference>
<dbReference type="InterPro" id="IPR013083">
    <property type="entry name" value="Znf_RING/FYVE/PHD"/>
</dbReference>
<dbReference type="SUPFAM" id="SSF57903">
    <property type="entry name" value="FYVE/PHD zinc finger"/>
    <property type="match status" value="1"/>
</dbReference>
<dbReference type="InterPro" id="IPR039054">
    <property type="entry name" value="Int12_PHD"/>
</dbReference>
<gene>
    <name evidence="12" type="primary">LOC106809586</name>
</gene>
<evidence type="ECO:0000256" key="3">
    <source>
        <dbReference type="ARBA" id="ARBA00016814"/>
    </source>
</evidence>
<dbReference type="PROSITE" id="PS50016">
    <property type="entry name" value="ZF_PHD_2"/>
    <property type="match status" value="1"/>
</dbReference>
<feature type="region of interest" description="Disordered" evidence="9">
    <location>
        <begin position="109"/>
        <end position="142"/>
    </location>
</feature>
<evidence type="ECO:0000313" key="12">
    <source>
        <dbReference type="RefSeq" id="XP_014668205.1"/>
    </source>
</evidence>
<dbReference type="Proteomes" id="UP000695022">
    <property type="component" value="Unplaced"/>
</dbReference>
<evidence type="ECO:0000256" key="8">
    <source>
        <dbReference type="PROSITE-ProRule" id="PRU00146"/>
    </source>
</evidence>
<dbReference type="RefSeq" id="XP_014668205.1">
    <property type="nucleotide sequence ID" value="XM_014812719.1"/>
</dbReference>
<feature type="compositionally biased region" description="Basic and acidic residues" evidence="9">
    <location>
        <begin position="118"/>
        <end position="129"/>
    </location>
</feature>
<evidence type="ECO:0000256" key="1">
    <source>
        <dbReference type="ARBA" id="ARBA00004123"/>
    </source>
</evidence>
<keyword evidence="11" id="KW-1185">Reference proteome</keyword>
<feature type="compositionally biased region" description="Basic and acidic residues" evidence="9">
    <location>
        <begin position="342"/>
        <end position="353"/>
    </location>
</feature>
<keyword evidence="4" id="KW-0479">Metal-binding</keyword>
<dbReference type="Gene3D" id="3.30.40.10">
    <property type="entry name" value="Zinc/RING finger domain, C3HC4 (zinc finger)"/>
    <property type="match status" value="1"/>
</dbReference>
<name>A0ABM1E7N4_PRICU</name>
<evidence type="ECO:0000256" key="5">
    <source>
        <dbReference type="ARBA" id="ARBA00022771"/>
    </source>
</evidence>
<feature type="compositionally biased region" description="Low complexity" evidence="9">
    <location>
        <begin position="434"/>
        <end position="465"/>
    </location>
</feature>
<dbReference type="Pfam" id="PF00628">
    <property type="entry name" value="PHD"/>
    <property type="match status" value="1"/>
</dbReference>
<feature type="compositionally biased region" description="Low complexity" evidence="9">
    <location>
        <begin position="286"/>
        <end position="316"/>
    </location>
</feature>
<evidence type="ECO:0000256" key="7">
    <source>
        <dbReference type="ARBA" id="ARBA00023242"/>
    </source>
</evidence>
<reference evidence="12" key="1">
    <citation type="submission" date="2025-08" db="UniProtKB">
        <authorList>
            <consortium name="RefSeq"/>
        </authorList>
    </citation>
    <scope>IDENTIFICATION</scope>
</reference>
<dbReference type="PANTHER" id="PTHR13415">
    <property type="entry name" value="NUCLEAR FACTOR-RELATED"/>
    <property type="match status" value="1"/>
</dbReference>
<feature type="compositionally biased region" description="Polar residues" evidence="9">
    <location>
        <begin position="324"/>
        <end position="341"/>
    </location>
</feature>
<accession>A0ABM1E7N4</accession>
<feature type="compositionally biased region" description="Basic and acidic residues" evidence="9">
    <location>
        <begin position="399"/>
        <end position="417"/>
    </location>
</feature>
<evidence type="ECO:0000256" key="4">
    <source>
        <dbReference type="ARBA" id="ARBA00022723"/>
    </source>
</evidence>
<evidence type="ECO:0000256" key="9">
    <source>
        <dbReference type="SAM" id="MobiDB-lite"/>
    </source>
</evidence>
<evidence type="ECO:0000313" key="11">
    <source>
        <dbReference type="Proteomes" id="UP000695022"/>
    </source>
</evidence>
<dbReference type="InterPro" id="IPR011011">
    <property type="entry name" value="Znf_FYVE_PHD"/>
</dbReference>
<feature type="compositionally biased region" description="Basic and acidic residues" evidence="9">
    <location>
        <begin position="65"/>
        <end position="78"/>
    </location>
</feature>
<feature type="domain" description="PHD-type" evidence="10">
    <location>
        <begin position="150"/>
        <end position="206"/>
    </location>
</feature>
<feature type="compositionally biased region" description="Polar residues" evidence="9">
    <location>
        <begin position="82"/>
        <end position="91"/>
    </location>
</feature>
<evidence type="ECO:0000256" key="6">
    <source>
        <dbReference type="ARBA" id="ARBA00022833"/>
    </source>
</evidence>
<feature type="compositionally biased region" description="Low complexity" evidence="9">
    <location>
        <begin position="370"/>
        <end position="398"/>
    </location>
</feature>
<organism evidence="11 12">
    <name type="scientific">Priapulus caudatus</name>
    <name type="common">Priapulid worm</name>
    <dbReference type="NCBI Taxonomy" id="37621"/>
    <lineage>
        <taxon>Eukaryota</taxon>
        <taxon>Metazoa</taxon>
        <taxon>Ecdysozoa</taxon>
        <taxon>Scalidophora</taxon>
        <taxon>Priapulida</taxon>
        <taxon>Priapulimorpha</taxon>
        <taxon>Priapulimorphida</taxon>
        <taxon>Priapulidae</taxon>
        <taxon>Priapulus</taxon>
    </lineage>
</organism>
<dbReference type="InterPro" id="IPR019786">
    <property type="entry name" value="Zinc_finger_PHD-type_CS"/>
</dbReference>